<reference evidence="19 20" key="1">
    <citation type="submission" date="2022-05" db="EMBL/GenBank/DDBJ databases">
        <authorList>
            <consortium name="Genoscope - CEA"/>
            <person name="William W."/>
        </authorList>
    </citation>
    <scope>NUCLEOTIDE SEQUENCE [LARGE SCALE GENOMIC DNA]</scope>
</reference>
<feature type="region of interest" description="Disordered" evidence="15">
    <location>
        <begin position="825"/>
        <end position="847"/>
    </location>
</feature>
<keyword evidence="5 16" id="KW-1133">Transmembrane helix</keyword>
<keyword evidence="10" id="KW-0325">Glycoprotein</keyword>
<keyword evidence="9" id="KW-0675">Receptor</keyword>
<comment type="subcellular location">
    <subcellularLocation>
        <location evidence="1">Cell membrane</location>
        <topology evidence="1">Multi-pass membrane protein</topology>
    </subcellularLocation>
    <subcellularLocation>
        <location evidence="14">Postsynaptic cell membrane</location>
    </subcellularLocation>
</comment>
<dbReference type="InterPro" id="IPR015683">
    <property type="entry name" value="Ionotropic_Glu_rcpt"/>
</dbReference>
<evidence type="ECO:0000256" key="13">
    <source>
        <dbReference type="ARBA" id="ARBA00023303"/>
    </source>
</evidence>
<sequence>MDEENILEYASTISKLGIVSLLLDSKATITHEALTMMLQIPLVATDTGSNLPGGAEHLRYAVRMGPSEHDISAAIQGIISYHNWTNLLVMYDVRWRHLAHDFVLSLPPKIKVTKLPLELDHHGHASKLCEETKRKLVGFHDAPIEAFVVFLENHWVESIINQVHCACSIKIEKPHYWLLADPISSTGLTVQPSQVVMGFQPHKSNSNLTQNLIADLLPSQDIKVWNIVHIFLTLEASEMAAIFQVHNQNNLTSSPGLLADQSFILKDSSFLIYDAVWTVAHALQALIFSGEWQNSSSGTLQLSPNGIFLLEQLKRVEIKGTTDLIQFNSSGTRINSKLDVKNLQNNKFVTVGQWSSSQHKLQISRLQQNKQTAGIVPLDKLNRRLKVVVVKDAPFVMVNKDGELEGFSIDLIKKIADMLSFRYDIYLSPDGLYGGGNKNTGYTGIVGEITKNQADLSTSPLTINSERLEILEFSKPFMQFTMSLITKKLDTNDHDLTTFMLPYSAEVWLLTLMCLLLVAVLMYLVNFFSPYGHRSRHRHRHLAETGEEFDFYNSLWFCLASMLQQGADQTPKSFSGRVLAGCFWFCILIWISTYTANLAAFFTVRNSERQINTLEDVVEGDYPFYILRDSAIFEFFRVADYHTYRKLWERMNAEDTFVNSTDEGYATTRKVQNAVFMSEEPSTEYTIMQKPCDLRAVNGLLGAASYGVAMSKHSPYIRNISVAILRLQETSVLDSLHRKWWEYKSHCPKDSSKRAVGDSKRIQLENMLGVYLVLAAGGCLSVILVLVEIWWRKHGRHCVAVLRTKLSFMSEKTSTIIRVYPPSVQTRDDEADHRDDYDNDMYEGTPC</sequence>
<feature type="transmembrane region" description="Helical" evidence="16">
    <location>
        <begin position="507"/>
        <end position="528"/>
    </location>
</feature>
<protein>
    <submittedName>
        <fullName evidence="19">Uncharacterized protein</fullName>
    </submittedName>
</protein>
<keyword evidence="20" id="KW-1185">Reference proteome</keyword>
<keyword evidence="2" id="KW-0813">Transport</keyword>
<evidence type="ECO:0000256" key="15">
    <source>
        <dbReference type="SAM" id="MobiDB-lite"/>
    </source>
</evidence>
<dbReference type="PANTHER" id="PTHR18966">
    <property type="entry name" value="IONOTROPIC GLUTAMATE RECEPTOR"/>
    <property type="match status" value="1"/>
</dbReference>
<name>A0ABN8NVE3_9CNID</name>
<evidence type="ECO:0000256" key="16">
    <source>
        <dbReference type="SAM" id="Phobius"/>
    </source>
</evidence>
<evidence type="ECO:0000256" key="9">
    <source>
        <dbReference type="ARBA" id="ARBA00023170"/>
    </source>
</evidence>
<dbReference type="Proteomes" id="UP001159405">
    <property type="component" value="Unassembled WGS sequence"/>
</dbReference>
<dbReference type="Gene3D" id="1.10.287.70">
    <property type="match status" value="1"/>
</dbReference>
<dbReference type="InterPro" id="IPR001508">
    <property type="entry name" value="Iono_Glu_rcpt_met"/>
</dbReference>
<feature type="domain" description="Ionotropic glutamate receptor L-glutamate and glycine-binding" evidence="18">
    <location>
        <begin position="394"/>
        <end position="451"/>
    </location>
</feature>
<organism evidence="19 20">
    <name type="scientific">Porites lobata</name>
    <dbReference type="NCBI Taxonomy" id="104759"/>
    <lineage>
        <taxon>Eukaryota</taxon>
        <taxon>Metazoa</taxon>
        <taxon>Cnidaria</taxon>
        <taxon>Anthozoa</taxon>
        <taxon>Hexacorallia</taxon>
        <taxon>Scleractinia</taxon>
        <taxon>Fungiina</taxon>
        <taxon>Poritidae</taxon>
        <taxon>Porites</taxon>
    </lineage>
</organism>
<dbReference type="Gene3D" id="3.40.190.10">
    <property type="entry name" value="Periplasmic binding protein-like II"/>
    <property type="match status" value="2"/>
</dbReference>
<keyword evidence="3" id="KW-1003">Cell membrane</keyword>
<dbReference type="PRINTS" id="PR00177">
    <property type="entry name" value="NMDARECEPTOR"/>
</dbReference>
<keyword evidence="11" id="KW-0628">Postsynaptic cell membrane</keyword>
<dbReference type="SUPFAM" id="SSF53850">
    <property type="entry name" value="Periplasmic binding protein-like II"/>
    <property type="match status" value="1"/>
</dbReference>
<feature type="transmembrane region" description="Helical" evidence="16">
    <location>
        <begin position="578"/>
        <end position="602"/>
    </location>
</feature>
<dbReference type="InterPro" id="IPR001320">
    <property type="entry name" value="Iontro_rcpt_C"/>
</dbReference>
<keyword evidence="4 16" id="KW-0812">Transmembrane</keyword>
<dbReference type="SMART" id="SM00918">
    <property type="entry name" value="Lig_chan-Glu_bd"/>
    <property type="match status" value="1"/>
</dbReference>
<evidence type="ECO:0000256" key="8">
    <source>
        <dbReference type="ARBA" id="ARBA00023136"/>
    </source>
</evidence>
<evidence type="ECO:0000313" key="20">
    <source>
        <dbReference type="Proteomes" id="UP001159405"/>
    </source>
</evidence>
<dbReference type="InterPro" id="IPR001828">
    <property type="entry name" value="ANF_lig-bd_rcpt"/>
</dbReference>
<feature type="compositionally biased region" description="Basic and acidic residues" evidence="15">
    <location>
        <begin position="826"/>
        <end position="836"/>
    </location>
</feature>
<evidence type="ECO:0000256" key="14">
    <source>
        <dbReference type="ARBA" id="ARBA00034100"/>
    </source>
</evidence>
<evidence type="ECO:0000256" key="5">
    <source>
        <dbReference type="ARBA" id="ARBA00022989"/>
    </source>
</evidence>
<dbReference type="SUPFAM" id="SSF53822">
    <property type="entry name" value="Periplasmic binding protein-like I"/>
    <property type="match status" value="1"/>
</dbReference>
<keyword evidence="13" id="KW-0407">Ion channel</keyword>
<dbReference type="Pfam" id="PF01094">
    <property type="entry name" value="ANF_receptor"/>
    <property type="match status" value="1"/>
</dbReference>
<evidence type="ECO:0000256" key="1">
    <source>
        <dbReference type="ARBA" id="ARBA00004651"/>
    </source>
</evidence>
<dbReference type="SMART" id="SM00079">
    <property type="entry name" value="PBPe"/>
    <property type="match status" value="1"/>
</dbReference>
<evidence type="ECO:0000259" key="18">
    <source>
        <dbReference type="SMART" id="SM00918"/>
    </source>
</evidence>
<accession>A0ABN8NVE3</accession>
<dbReference type="SUPFAM" id="SSF81324">
    <property type="entry name" value="Voltage-gated potassium channels"/>
    <property type="match status" value="1"/>
</dbReference>
<dbReference type="InterPro" id="IPR028082">
    <property type="entry name" value="Peripla_BP_I"/>
</dbReference>
<comment type="caution">
    <text evidence="19">The sequence shown here is derived from an EMBL/GenBank/DDBJ whole genome shotgun (WGS) entry which is preliminary data.</text>
</comment>
<dbReference type="Gene3D" id="3.40.50.2300">
    <property type="match status" value="2"/>
</dbReference>
<keyword evidence="7" id="KW-0406">Ion transport</keyword>
<evidence type="ECO:0000256" key="2">
    <source>
        <dbReference type="ARBA" id="ARBA00022448"/>
    </source>
</evidence>
<keyword evidence="12" id="KW-1071">Ligand-gated ion channel</keyword>
<dbReference type="EMBL" id="CALNXK010000038">
    <property type="protein sequence ID" value="CAH3123555.1"/>
    <property type="molecule type" value="Genomic_DNA"/>
</dbReference>
<evidence type="ECO:0000256" key="11">
    <source>
        <dbReference type="ARBA" id="ARBA00023257"/>
    </source>
</evidence>
<proteinExistence type="predicted"/>
<keyword evidence="6" id="KW-0770">Synapse</keyword>
<evidence type="ECO:0000256" key="4">
    <source>
        <dbReference type="ARBA" id="ARBA00022692"/>
    </source>
</evidence>
<evidence type="ECO:0000256" key="3">
    <source>
        <dbReference type="ARBA" id="ARBA00022475"/>
    </source>
</evidence>
<evidence type="ECO:0000256" key="10">
    <source>
        <dbReference type="ARBA" id="ARBA00023180"/>
    </source>
</evidence>
<evidence type="ECO:0000259" key="17">
    <source>
        <dbReference type="SMART" id="SM00079"/>
    </source>
</evidence>
<dbReference type="Pfam" id="PF00060">
    <property type="entry name" value="Lig_chan"/>
    <property type="match status" value="1"/>
</dbReference>
<evidence type="ECO:0000256" key="7">
    <source>
        <dbReference type="ARBA" id="ARBA00023065"/>
    </source>
</evidence>
<feature type="transmembrane region" description="Helical" evidence="16">
    <location>
        <begin position="768"/>
        <end position="791"/>
    </location>
</feature>
<dbReference type="InterPro" id="IPR019594">
    <property type="entry name" value="Glu/Gly-bd"/>
</dbReference>
<gene>
    <name evidence="19" type="ORF">PLOB_00030068</name>
</gene>
<evidence type="ECO:0000256" key="12">
    <source>
        <dbReference type="ARBA" id="ARBA00023286"/>
    </source>
</evidence>
<evidence type="ECO:0000256" key="6">
    <source>
        <dbReference type="ARBA" id="ARBA00023018"/>
    </source>
</evidence>
<feature type="domain" description="Ionotropic glutamate receptor C-terminal" evidence="17">
    <location>
        <begin position="384"/>
        <end position="743"/>
    </location>
</feature>
<dbReference type="Pfam" id="PF10613">
    <property type="entry name" value="Lig_chan-Glu_bd"/>
    <property type="match status" value="1"/>
</dbReference>
<evidence type="ECO:0000313" key="19">
    <source>
        <dbReference type="EMBL" id="CAH3123555.1"/>
    </source>
</evidence>
<keyword evidence="8 16" id="KW-0472">Membrane</keyword>